<proteinExistence type="predicted"/>
<protein>
    <submittedName>
        <fullName evidence="1">Uncharacterized protein</fullName>
    </submittedName>
</protein>
<sequence length="330" mass="36643">MSPSDTIINGEEIDVDSWNVSVKPEDLLGNYMLKDTLVHLACHLPRISDVKHFKQWVLVGRAGFFIRIHPIHADDLFDQLKELGPLKLCRSNYDRVLISGAQTISGGLLVRALEAAGVPEVRLNAFGMKSKLSDLSHDFGAEESPTSHLNHFDIGLTVHSPEITLFETTPKPPKSKKGRRHPKGTVFPMLLELGRGMGSVSFKKVQEAEISKIKVYPGLVHAIKCCSAKHLDVGPKTNRSWHNKLSSIETKLARLEGGDVDLGGHRVELSVAGDTPLEAVEIALESGYLHRPIKKLPLRSVTIPHEEYFEHVHDMINAARDKLNVKQTHN</sequence>
<evidence type="ECO:0000313" key="2">
    <source>
        <dbReference type="Proteomes" id="UP000235388"/>
    </source>
</evidence>
<dbReference type="EMBL" id="PGCJ01000728">
    <property type="protein sequence ID" value="PLW23247.1"/>
    <property type="molecule type" value="Genomic_DNA"/>
</dbReference>
<evidence type="ECO:0000313" key="1">
    <source>
        <dbReference type="EMBL" id="PLW23247.1"/>
    </source>
</evidence>
<dbReference type="AlphaFoldDB" id="A0A2N5TCK3"/>
<keyword evidence="2" id="KW-1185">Reference proteome</keyword>
<comment type="caution">
    <text evidence="1">The sequence shown here is derived from an EMBL/GenBank/DDBJ whole genome shotgun (WGS) entry which is preliminary data.</text>
</comment>
<accession>A0A2N5TCK3</accession>
<gene>
    <name evidence="1" type="ORF">PCANC_26590</name>
</gene>
<organism evidence="1 2">
    <name type="scientific">Puccinia coronata f. sp. avenae</name>
    <dbReference type="NCBI Taxonomy" id="200324"/>
    <lineage>
        <taxon>Eukaryota</taxon>
        <taxon>Fungi</taxon>
        <taxon>Dikarya</taxon>
        <taxon>Basidiomycota</taxon>
        <taxon>Pucciniomycotina</taxon>
        <taxon>Pucciniomycetes</taxon>
        <taxon>Pucciniales</taxon>
        <taxon>Pucciniaceae</taxon>
        <taxon>Puccinia</taxon>
    </lineage>
</organism>
<dbReference type="Proteomes" id="UP000235388">
    <property type="component" value="Unassembled WGS sequence"/>
</dbReference>
<name>A0A2N5TCK3_9BASI</name>
<dbReference type="PANTHER" id="PTHR34863">
    <property type="entry name" value="EXPRESSED PROTEIN"/>
    <property type="match status" value="1"/>
</dbReference>
<reference evidence="1 2" key="1">
    <citation type="submission" date="2017-11" db="EMBL/GenBank/DDBJ databases">
        <title>De novo assembly and phasing of dikaryotic genomes from two isolates of Puccinia coronata f. sp. avenae, the causal agent of oat crown rust.</title>
        <authorList>
            <person name="Miller M.E."/>
            <person name="Zhang Y."/>
            <person name="Omidvar V."/>
            <person name="Sperschneider J."/>
            <person name="Schwessinger B."/>
            <person name="Raley C."/>
            <person name="Palmer J.M."/>
            <person name="Garnica D."/>
            <person name="Upadhyaya N."/>
            <person name="Rathjen J."/>
            <person name="Taylor J.M."/>
            <person name="Park R.F."/>
            <person name="Dodds P.N."/>
            <person name="Hirsch C.D."/>
            <person name="Kianian S.F."/>
            <person name="Figueroa M."/>
        </authorList>
    </citation>
    <scope>NUCLEOTIDE SEQUENCE [LARGE SCALE GENOMIC DNA]</scope>
    <source>
        <strain evidence="1">12NC29</strain>
    </source>
</reference>
<dbReference type="PANTHER" id="PTHR34863:SF1">
    <property type="entry name" value="OTU DOMAIN-CONTAINING PROTEIN"/>
    <property type="match status" value="1"/>
</dbReference>
<dbReference type="OrthoDB" id="2564822at2759"/>